<organism evidence="3">
    <name type="scientific">Lygus hesperus</name>
    <name type="common">Western plant bug</name>
    <dbReference type="NCBI Taxonomy" id="30085"/>
    <lineage>
        <taxon>Eukaryota</taxon>
        <taxon>Metazoa</taxon>
        <taxon>Ecdysozoa</taxon>
        <taxon>Arthropoda</taxon>
        <taxon>Hexapoda</taxon>
        <taxon>Insecta</taxon>
        <taxon>Pterygota</taxon>
        <taxon>Neoptera</taxon>
        <taxon>Paraneoptera</taxon>
        <taxon>Hemiptera</taxon>
        <taxon>Heteroptera</taxon>
        <taxon>Panheteroptera</taxon>
        <taxon>Cimicomorpha</taxon>
        <taxon>Miridae</taxon>
        <taxon>Mirini</taxon>
        <taxon>Lygus</taxon>
    </lineage>
</organism>
<evidence type="ECO:0000259" key="2">
    <source>
        <dbReference type="PROSITE" id="PS50175"/>
    </source>
</evidence>
<dbReference type="InterPro" id="IPR021109">
    <property type="entry name" value="Peptidase_aspartic_dom_sf"/>
</dbReference>
<feature type="domain" description="Peptidase A2" evidence="2">
    <location>
        <begin position="79"/>
        <end position="117"/>
    </location>
</feature>
<feature type="non-terminal residue" evidence="3">
    <location>
        <position position="126"/>
    </location>
</feature>
<dbReference type="EMBL" id="GBHO01008037">
    <property type="protein sequence ID" value="JAG35567.1"/>
    <property type="molecule type" value="Transcribed_RNA"/>
</dbReference>
<dbReference type="InterPro" id="IPR001969">
    <property type="entry name" value="Aspartic_peptidase_AS"/>
</dbReference>
<dbReference type="GO" id="GO:0004190">
    <property type="term" value="F:aspartic-type endopeptidase activity"/>
    <property type="evidence" value="ECO:0007669"/>
    <property type="project" value="InterPro"/>
</dbReference>
<reference evidence="3" key="1">
    <citation type="journal article" date="2014" name="PLoS ONE">
        <title>Transcriptome-Based Identification of ABC Transporters in the Western Tarnished Plant Bug Lygus hesperus.</title>
        <authorList>
            <person name="Hull J.J."/>
            <person name="Chaney K."/>
            <person name="Geib S.M."/>
            <person name="Fabrick J.A."/>
            <person name="Brent C.S."/>
            <person name="Walsh D."/>
            <person name="Lavine L.C."/>
        </authorList>
    </citation>
    <scope>NUCLEOTIDE SEQUENCE</scope>
</reference>
<dbReference type="GO" id="GO:0006508">
    <property type="term" value="P:proteolysis"/>
    <property type="evidence" value="ECO:0007669"/>
    <property type="project" value="InterPro"/>
</dbReference>
<feature type="non-terminal residue" evidence="3">
    <location>
        <position position="1"/>
    </location>
</feature>
<dbReference type="SUPFAM" id="SSF50630">
    <property type="entry name" value="Acid proteases"/>
    <property type="match status" value="1"/>
</dbReference>
<proteinExistence type="predicted"/>
<reference evidence="3" key="2">
    <citation type="submission" date="2014-07" db="EMBL/GenBank/DDBJ databases">
        <authorList>
            <person name="Hull J."/>
        </authorList>
    </citation>
    <scope>NUCLEOTIDE SEQUENCE</scope>
</reference>
<keyword evidence="1" id="KW-0378">Hydrolase</keyword>
<evidence type="ECO:0000256" key="1">
    <source>
        <dbReference type="ARBA" id="ARBA00022801"/>
    </source>
</evidence>
<dbReference type="Pfam" id="PF13650">
    <property type="entry name" value="Asp_protease_2"/>
    <property type="match status" value="1"/>
</dbReference>
<dbReference type="AlphaFoldDB" id="A0A0A9YR86"/>
<gene>
    <name evidence="3" type="primary">gag-pol_57</name>
    <name evidence="3" type="ORF">CM83_102765</name>
</gene>
<accession>A0A0A9YR86</accession>
<dbReference type="InterPro" id="IPR001995">
    <property type="entry name" value="Peptidase_A2_cat"/>
</dbReference>
<evidence type="ECO:0000313" key="3">
    <source>
        <dbReference type="EMBL" id="JAG35567.1"/>
    </source>
</evidence>
<dbReference type="Gene3D" id="2.40.70.10">
    <property type="entry name" value="Acid Proteases"/>
    <property type="match status" value="1"/>
</dbReference>
<protein>
    <submittedName>
        <fullName evidence="3">Gag-Pol polyprotein</fullName>
    </submittedName>
</protein>
<sequence length="126" mass="13906">GNVPNYRQSCLNCSIKHSRRNCPHYRTTCNRCGKLGHLEAVCCSKTAYWVEEVQSLASAQTMEPGQRYYIDVLINEVPTRMLLDSGATCSMITTTTHKAIGAPQLQPPTTKLHGYGGTGISLLGWF</sequence>
<dbReference type="PROSITE" id="PS50175">
    <property type="entry name" value="ASP_PROT_RETROV"/>
    <property type="match status" value="1"/>
</dbReference>
<name>A0A0A9YR86_LYGHE</name>
<dbReference type="PROSITE" id="PS00141">
    <property type="entry name" value="ASP_PROTEASE"/>
    <property type="match status" value="1"/>
</dbReference>